<evidence type="ECO:0000256" key="4">
    <source>
        <dbReference type="ARBA" id="ARBA00022741"/>
    </source>
</evidence>
<dbReference type="HAMAP" id="MF_00316">
    <property type="entry name" value="MobA"/>
    <property type="match status" value="1"/>
</dbReference>
<dbReference type="EC" id="2.7.7.77" evidence="8"/>
<dbReference type="SUPFAM" id="SSF53448">
    <property type="entry name" value="Nucleotide-diphospho-sugar transferases"/>
    <property type="match status" value="1"/>
</dbReference>
<keyword evidence="4 8" id="KW-0547">Nucleotide-binding</keyword>
<comment type="subcellular location">
    <subcellularLocation>
        <location evidence="8">Cytoplasm</location>
    </subcellularLocation>
</comment>
<keyword evidence="1 8" id="KW-0963">Cytoplasm</keyword>
<dbReference type="Gene3D" id="3.90.550.10">
    <property type="entry name" value="Spore Coat Polysaccharide Biosynthesis Protein SpsA, Chain A"/>
    <property type="match status" value="1"/>
</dbReference>
<reference evidence="10 11" key="1">
    <citation type="journal article" date="2006" name="Int. J. Syst. Evol. Microbiol.">
        <title>Costertonia aggregata gen. nov., sp. nov., a mesophilic marine bacterium of the family Flavobacteriaceae, isolated from a mature biofilm.</title>
        <authorList>
            <person name="Kwon K.K."/>
            <person name="Lee Y.K."/>
            <person name="Lee H.K."/>
        </authorList>
    </citation>
    <scope>NUCLEOTIDE SEQUENCE [LARGE SCALE GENOMIC DNA]</scope>
    <source>
        <strain evidence="10 11">KCCM 42265</strain>
    </source>
</reference>
<dbReference type="InterPro" id="IPR029044">
    <property type="entry name" value="Nucleotide-diphossugar_trans"/>
</dbReference>
<comment type="similarity">
    <text evidence="8">Belongs to the MobA family.</text>
</comment>
<feature type="binding site" evidence="8">
    <location>
        <position position="25"/>
    </location>
    <ligand>
        <name>GTP</name>
        <dbReference type="ChEBI" id="CHEBI:37565"/>
    </ligand>
</feature>
<dbReference type="AlphaFoldDB" id="A0A7H9AMN6"/>
<dbReference type="InterPro" id="IPR013482">
    <property type="entry name" value="Molybde_CF_guanTrfase"/>
</dbReference>
<accession>A0A7H9AMN6</accession>
<dbReference type="GO" id="GO:0005525">
    <property type="term" value="F:GTP binding"/>
    <property type="evidence" value="ECO:0007669"/>
    <property type="project" value="UniProtKB-UniRule"/>
</dbReference>
<comment type="cofactor">
    <cofactor evidence="8">
        <name>Mg(2+)</name>
        <dbReference type="ChEBI" id="CHEBI:18420"/>
    </cofactor>
</comment>
<keyword evidence="10" id="KW-0548">Nucleotidyltransferase</keyword>
<dbReference type="PANTHER" id="PTHR19136:SF81">
    <property type="entry name" value="MOLYBDENUM COFACTOR GUANYLYLTRANSFERASE"/>
    <property type="match status" value="1"/>
</dbReference>
<comment type="domain">
    <text evidence="8">The N-terminal domain determines nucleotide recognition and specific binding, while the C-terminal domain determines the specific binding to the target protein.</text>
</comment>
<dbReference type="InterPro" id="IPR025877">
    <property type="entry name" value="MobA-like_NTP_Trfase"/>
</dbReference>
<keyword evidence="11" id="KW-1185">Reference proteome</keyword>
<evidence type="ECO:0000256" key="1">
    <source>
        <dbReference type="ARBA" id="ARBA00022490"/>
    </source>
</evidence>
<name>A0A7H9AMN6_9FLAO</name>
<feature type="binding site" evidence="8">
    <location>
        <position position="98"/>
    </location>
    <ligand>
        <name>Mg(2+)</name>
        <dbReference type="ChEBI" id="CHEBI:18420"/>
    </ligand>
</feature>
<feature type="binding site" evidence="8">
    <location>
        <position position="98"/>
    </location>
    <ligand>
        <name>GTP</name>
        <dbReference type="ChEBI" id="CHEBI:37565"/>
    </ligand>
</feature>
<gene>
    <name evidence="8" type="primary">mobA</name>
    <name evidence="10" type="ORF">HYG79_04480</name>
</gene>
<dbReference type="GO" id="GO:0061603">
    <property type="term" value="F:molybdenum cofactor guanylyltransferase activity"/>
    <property type="evidence" value="ECO:0007669"/>
    <property type="project" value="UniProtKB-EC"/>
</dbReference>
<evidence type="ECO:0000313" key="10">
    <source>
        <dbReference type="EMBL" id="QLG44633.1"/>
    </source>
</evidence>
<comment type="caution">
    <text evidence="8">Lacks conserved residue(s) required for the propagation of feature annotation.</text>
</comment>
<keyword evidence="6 8" id="KW-0342">GTP-binding</keyword>
<proteinExistence type="inferred from homology"/>
<evidence type="ECO:0000256" key="2">
    <source>
        <dbReference type="ARBA" id="ARBA00022679"/>
    </source>
</evidence>
<evidence type="ECO:0000259" key="9">
    <source>
        <dbReference type="Pfam" id="PF12804"/>
    </source>
</evidence>
<dbReference type="KEGG" id="cagg:HYG79_04480"/>
<evidence type="ECO:0000256" key="6">
    <source>
        <dbReference type="ARBA" id="ARBA00023134"/>
    </source>
</evidence>
<evidence type="ECO:0000256" key="8">
    <source>
        <dbReference type="HAMAP-Rule" id="MF_00316"/>
    </source>
</evidence>
<keyword evidence="7 8" id="KW-0501">Molybdenum cofactor biosynthesis</keyword>
<feature type="binding site" evidence="8">
    <location>
        <position position="69"/>
    </location>
    <ligand>
        <name>GTP</name>
        <dbReference type="ChEBI" id="CHEBI:37565"/>
    </ligand>
</feature>
<keyword evidence="3 8" id="KW-0479">Metal-binding</keyword>
<keyword evidence="5 8" id="KW-0460">Magnesium</keyword>
<protein>
    <recommendedName>
        <fullName evidence="8">Probable molybdenum cofactor guanylyltransferase</fullName>
        <shortName evidence="8">MoCo guanylyltransferase</shortName>
        <ecNumber evidence="8">2.7.7.77</ecNumber>
    </recommendedName>
    <alternativeName>
        <fullName evidence="8">GTP:molybdopterin guanylyltransferase</fullName>
    </alternativeName>
    <alternativeName>
        <fullName evidence="8">Mo-MPT guanylyltransferase</fullName>
    </alternativeName>
    <alternativeName>
        <fullName evidence="8">Molybdopterin guanylyltransferase</fullName>
    </alternativeName>
    <alternativeName>
        <fullName evidence="8">Molybdopterin-guanine dinucleotide synthase</fullName>
        <shortName evidence="8">MGD synthase</shortName>
    </alternativeName>
</protein>
<dbReference type="CDD" id="cd02503">
    <property type="entry name" value="MobA"/>
    <property type="match status" value="1"/>
</dbReference>
<organism evidence="10 11">
    <name type="scientific">Costertonia aggregata</name>
    <dbReference type="NCBI Taxonomy" id="343403"/>
    <lineage>
        <taxon>Bacteria</taxon>
        <taxon>Pseudomonadati</taxon>
        <taxon>Bacteroidota</taxon>
        <taxon>Flavobacteriia</taxon>
        <taxon>Flavobacteriales</taxon>
        <taxon>Flavobacteriaceae</taxon>
        <taxon>Costertonia</taxon>
    </lineage>
</organism>
<sequence length="195" mass="21845">MQIKKEHITGILLAGGKSSRMGTDKGLLNFQGKPFVQHIIDTLKPFVNTIIIVSDNKGHDIFGVTRIPDIIKDSGPLAGLYSGLAYSKTDYNLVLSCDVPLLNQDVLHTLLSHISKEHDVIQLQSEKLIMPLIAVYRKSCRKYCHTLLQQGEKRLRSLTSGLPTKTVVLKKEQEFFAKNINTKTQLKEILNAVDH</sequence>
<dbReference type="Pfam" id="PF12804">
    <property type="entry name" value="NTP_transf_3"/>
    <property type="match status" value="1"/>
</dbReference>
<evidence type="ECO:0000313" key="11">
    <source>
        <dbReference type="Proteomes" id="UP000509302"/>
    </source>
</evidence>
<dbReference type="GO" id="GO:0006777">
    <property type="term" value="P:Mo-molybdopterin cofactor biosynthetic process"/>
    <property type="evidence" value="ECO:0007669"/>
    <property type="project" value="UniProtKB-KW"/>
</dbReference>
<feature type="binding site" evidence="8">
    <location>
        <begin position="13"/>
        <end position="15"/>
    </location>
    <ligand>
        <name>GTP</name>
        <dbReference type="ChEBI" id="CHEBI:37565"/>
    </ligand>
</feature>
<comment type="catalytic activity">
    <reaction evidence="8">
        <text>Mo-molybdopterin + GTP + H(+) = Mo-molybdopterin guanine dinucleotide + diphosphate</text>
        <dbReference type="Rhea" id="RHEA:34243"/>
        <dbReference type="ChEBI" id="CHEBI:15378"/>
        <dbReference type="ChEBI" id="CHEBI:33019"/>
        <dbReference type="ChEBI" id="CHEBI:37565"/>
        <dbReference type="ChEBI" id="CHEBI:71302"/>
        <dbReference type="ChEBI" id="CHEBI:71310"/>
        <dbReference type="EC" id="2.7.7.77"/>
    </reaction>
</comment>
<comment type="function">
    <text evidence="8">Transfers a GMP moiety from GTP to Mo-molybdopterin (Mo-MPT) cofactor (Moco or molybdenum cofactor) to form Mo-molybdopterin guanine dinucleotide (Mo-MGD) cofactor.</text>
</comment>
<feature type="domain" description="MobA-like NTP transferase" evidence="9">
    <location>
        <begin position="10"/>
        <end position="158"/>
    </location>
</feature>
<evidence type="ECO:0000256" key="3">
    <source>
        <dbReference type="ARBA" id="ARBA00022723"/>
    </source>
</evidence>
<dbReference type="RefSeq" id="WP_179240967.1">
    <property type="nucleotide sequence ID" value="NZ_CP058595.1"/>
</dbReference>
<keyword evidence="2 8" id="KW-0808">Transferase</keyword>
<evidence type="ECO:0000256" key="7">
    <source>
        <dbReference type="ARBA" id="ARBA00023150"/>
    </source>
</evidence>
<dbReference type="Proteomes" id="UP000509302">
    <property type="component" value="Chromosome"/>
</dbReference>
<dbReference type="GO" id="GO:0046872">
    <property type="term" value="F:metal ion binding"/>
    <property type="evidence" value="ECO:0007669"/>
    <property type="project" value="UniProtKB-KW"/>
</dbReference>
<dbReference type="GO" id="GO:0005737">
    <property type="term" value="C:cytoplasm"/>
    <property type="evidence" value="ECO:0007669"/>
    <property type="project" value="UniProtKB-SubCell"/>
</dbReference>
<dbReference type="PANTHER" id="PTHR19136">
    <property type="entry name" value="MOLYBDENUM COFACTOR GUANYLYLTRANSFERASE"/>
    <property type="match status" value="1"/>
</dbReference>
<evidence type="ECO:0000256" key="5">
    <source>
        <dbReference type="ARBA" id="ARBA00022842"/>
    </source>
</evidence>
<dbReference type="EMBL" id="CP058595">
    <property type="protein sequence ID" value="QLG44633.1"/>
    <property type="molecule type" value="Genomic_DNA"/>
</dbReference>